<dbReference type="AlphaFoldDB" id="A0A3A5H7M7"/>
<reference evidence="2" key="1">
    <citation type="submission" date="2018-09" db="EMBL/GenBank/DDBJ databases">
        <authorList>
            <person name="Zhu H."/>
        </authorList>
    </citation>
    <scope>NUCLEOTIDE SEQUENCE [LARGE SCALE GENOMIC DNA]</scope>
    <source>
        <strain evidence="2">K1W22B-1</strain>
    </source>
</reference>
<gene>
    <name evidence="1" type="ORF">D4739_03665</name>
</gene>
<name>A0A3A5H7M7_9ACTN</name>
<evidence type="ECO:0000313" key="2">
    <source>
        <dbReference type="Proteomes" id="UP000276542"/>
    </source>
</evidence>
<dbReference type="RefSeq" id="WP_120059305.1">
    <property type="nucleotide sequence ID" value="NZ_QYRP01000002.1"/>
</dbReference>
<organism evidence="1 2">
    <name type="scientific">Nocardioides cavernaquae</name>
    <dbReference type="NCBI Taxonomy" id="2321396"/>
    <lineage>
        <taxon>Bacteria</taxon>
        <taxon>Bacillati</taxon>
        <taxon>Actinomycetota</taxon>
        <taxon>Actinomycetes</taxon>
        <taxon>Propionibacteriales</taxon>
        <taxon>Nocardioidaceae</taxon>
        <taxon>Nocardioides</taxon>
    </lineage>
</organism>
<proteinExistence type="predicted"/>
<comment type="caution">
    <text evidence="1">The sequence shown here is derived from an EMBL/GenBank/DDBJ whole genome shotgun (WGS) entry which is preliminary data.</text>
</comment>
<protein>
    <submittedName>
        <fullName evidence="1">Uncharacterized protein</fullName>
    </submittedName>
</protein>
<dbReference type="OrthoDB" id="1492777at2"/>
<sequence>MTGNAMIQFERIQEFKRARTAVIDGVNYAHVIAILLYDRSWRALVKRVAFALLFACRVPRIEPGHASALLFYSYRDKGRSDYDYIVDGIDGLLGDESRLVEVQNAFSLRQVVRTLAQLPRARRASRGLAGGWMSRWVAALLIAKFVSETERLKGLLARHRVAVTFCDAVPYDNLIAQLAALGGVRTVTAQHGQYRCLSEANMSPDAEAYANFVSDQLLCWGAATQDEFRRAGVDPARLGIVGWLRRRPGRVDSFGPPGVFGVMLNGENGEESNSDLLAAADDLAAMLDLTYVVRVHPARDPDRYRKLVGPRCTEIAILQPDDYLARTSFSLAHMSGAVIELLLVGCPVYVLDDGRLAEAFMVDGLNFVAKDLIAAVEQDRRDPAVARERLLKLSRWFNDDTDQDLRIQTAILGREELADA</sequence>
<dbReference type="SUPFAM" id="SSF53756">
    <property type="entry name" value="UDP-Glycosyltransferase/glycogen phosphorylase"/>
    <property type="match status" value="1"/>
</dbReference>
<keyword evidence="2" id="KW-1185">Reference proteome</keyword>
<accession>A0A3A5H7M7</accession>
<dbReference type="EMBL" id="QYRP01000002">
    <property type="protein sequence ID" value="RJS45405.1"/>
    <property type="molecule type" value="Genomic_DNA"/>
</dbReference>
<evidence type="ECO:0000313" key="1">
    <source>
        <dbReference type="EMBL" id="RJS45405.1"/>
    </source>
</evidence>
<dbReference type="Proteomes" id="UP000276542">
    <property type="component" value="Unassembled WGS sequence"/>
</dbReference>